<sequence length="299" mass="33869">MLNAVKDAIIAHEKAVIKVQIMHRDISVGNILITEDCNGHIGGILIDWDLSKSIKDLNKGPRSIERTGTWQFIFVHLLLDRTAVHSVSDDLESFVHVLTWVILRFTPSALTADKLASLLKQLYEEAEDILDDSAVSGGYTVRGGQTKRTTLATALMVLQQMKLLNKNLDRLLTTLLRGFGVRYGSELHVNVMVLEKNPPATQALLGRIQSHKWILEAVTAALNDRSAWPANDRSRHNPVLKVEATALNRMKRKSERERHNDFIRLTQKVRIINEERQALIRMKQVPPGKRKQLKKNETC</sequence>
<protein>
    <recommendedName>
        <fullName evidence="1">Protein kinase domain-containing protein</fullName>
    </recommendedName>
</protein>
<dbReference type="GO" id="GO:0004672">
    <property type="term" value="F:protein kinase activity"/>
    <property type="evidence" value="ECO:0007669"/>
    <property type="project" value="InterPro"/>
</dbReference>
<dbReference type="InterPro" id="IPR011009">
    <property type="entry name" value="Kinase-like_dom_sf"/>
</dbReference>
<dbReference type="InterPro" id="IPR008266">
    <property type="entry name" value="Tyr_kinase_AS"/>
</dbReference>
<dbReference type="GO" id="GO:0005524">
    <property type="term" value="F:ATP binding"/>
    <property type="evidence" value="ECO:0007669"/>
    <property type="project" value="InterPro"/>
</dbReference>
<dbReference type="InterPro" id="IPR000719">
    <property type="entry name" value="Prot_kinase_dom"/>
</dbReference>
<feature type="domain" description="Protein kinase" evidence="1">
    <location>
        <begin position="1"/>
        <end position="214"/>
    </location>
</feature>
<reference evidence="2" key="1">
    <citation type="submission" date="2020-11" db="EMBL/GenBank/DDBJ databases">
        <title>Adaptations for nitrogen fixation in a non-lichenized fungal sporocarp promotes dispersal by wood-feeding termites.</title>
        <authorList>
            <consortium name="DOE Joint Genome Institute"/>
            <person name="Koch R.A."/>
            <person name="Yoon G."/>
            <person name="Arayal U."/>
            <person name="Lail K."/>
            <person name="Amirebrahimi M."/>
            <person name="Labutti K."/>
            <person name="Lipzen A."/>
            <person name="Riley R."/>
            <person name="Barry K."/>
            <person name="Henrissat B."/>
            <person name="Grigoriev I.V."/>
            <person name="Herr J.R."/>
            <person name="Aime M.C."/>
        </authorList>
    </citation>
    <scope>NUCLEOTIDE SEQUENCE</scope>
    <source>
        <strain evidence="2">MCA 3950</strain>
    </source>
</reference>
<organism evidence="2 3">
    <name type="scientific">Guyanagaster necrorhizus</name>
    <dbReference type="NCBI Taxonomy" id="856835"/>
    <lineage>
        <taxon>Eukaryota</taxon>
        <taxon>Fungi</taxon>
        <taxon>Dikarya</taxon>
        <taxon>Basidiomycota</taxon>
        <taxon>Agaricomycotina</taxon>
        <taxon>Agaricomycetes</taxon>
        <taxon>Agaricomycetidae</taxon>
        <taxon>Agaricales</taxon>
        <taxon>Marasmiineae</taxon>
        <taxon>Physalacriaceae</taxon>
        <taxon>Guyanagaster</taxon>
    </lineage>
</organism>
<evidence type="ECO:0000259" key="1">
    <source>
        <dbReference type="PROSITE" id="PS50011"/>
    </source>
</evidence>
<dbReference type="Proteomes" id="UP000812287">
    <property type="component" value="Unassembled WGS sequence"/>
</dbReference>
<dbReference type="SUPFAM" id="SSF56112">
    <property type="entry name" value="Protein kinase-like (PK-like)"/>
    <property type="match status" value="1"/>
</dbReference>
<dbReference type="EMBL" id="MU250570">
    <property type="protein sequence ID" value="KAG7440550.1"/>
    <property type="molecule type" value="Genomic_DNA"/>
</dbReference>
<accession>A0A9P7VHN4</accession>
<dbReference type="Gene3D" id="1.10.510.10">
    <property type="entry name" value="Transferase(Phosphotransferase) domain 1"/>
    <property type="match status" value="1"/>
</dbReference>
<dbReference type="GeneID" id="66103795"/>
<dbReference type="RefSeq" id="XP_043034050.1">
    <property type="nucleotide sequence ID" value="XM_043181499.1"/>
</dbReference>
<dbReference type="Pfam" id="PF17667">
    <property type="entry name" value="Pkinase_fungal"/>
    <property type="match status" value="1"/>
</dbReference>
<keyword evidence="3" id="KW-1185">Reference proteome</keyword>
<proteinExistence type="predicted"/>
<comment type="caution">
    <text evidence="2">The sequence shown here is derived from an EMBL/GenBank/DDBJ whole genome shotgun (WGS) entry which is preliminary data.</text>
</comment>
<dbReference type="AlphaFoldDB" id="A0A9P7VHN4"/>
<dbReference type="PROSITE" id="PS50011">
    <property type="entry name" value="PROTEIN_KINASE_DOM"/>
    <property type="match status" value="1"/>
</dbReference>
<evidence type="ECO:0000313" key="3">
    <source>
        <dbReference type="Proteomes" id="UP000812287"/>
    </source>
</evidence>
<dbReference type="PROSITE" id="PS00109">
    <property type="entry name" value="PROTEIN_KINASE_TYR"/>
    <property type="match status" value="1"/>
</dbReference>
<gene>
    <name evidence="2" type="ORF">BT62DRAFT_581245</name>
</gene>
<evidence type="ECO:0000313" key="2">
    <source>
        <dbReference type="EMBL" id="KAG7440550.1"/>
    </source>
</evidence>
<dbReference type="PANTHER" id="PTHR38248:SF2">
    <property type="entry name" value="FUNK1 11"/>
    <property type="match status" value="1"/>
</dbReference>
<dbReference type="OrthoDB" id="2747778at2759"/>
<name>A0A9P7VHN4_9AGAR</name>
<dbReference type="InterPro" id="IPR040976">
    <property type="entry name" value="Pkinase_fungal"/>
</dbReference>
<dbReference type="PANTHER" id="PTHR38248">
    <property type="entry name" value="FUNK1 6"/>
    <property type="match status" value="1"/>
</dbReference>